<accession>A0A8D8E377</accession>
<sequence length="174" mass="19861">MKKRELNEWRGVYNFMILSRKFLHITQQQLLQTQGLMHVVRRSKVVNPKQMVDFLPRCVHGIVKQAQIVLQSAGAGFCHGKSLICVLFAELIVVKVLQPLEVVPEPVRSVRYSQRDCLQVILDAGNFTLVRLLIGDSFDEHPVFESLATTAVPRVVADVQRYQDGERLLKVEQI</sequence>
<reference evidence="1" key="1">
    <citation type="submission" date="2021-05" db="EMBL/GenBank/DDBJ databases">
        <authorList>
            <person name="Alioto T."/>
            <person name="Alioto T."/>
            <person name="Gomez Garrido J."/>
        </authorList>
    </citation>
    <scope>NUCLEOTIDE SEQUENCE</scope>
</reference>
<dbReference type="AlphaFoldDB" id="A0A8D8E377"/>
<dbReference type="EMBL" id="HBUE01293698">
    <property type="protein sequence ID" value="CAG6575265.1"/>
    <property type="molecule type" value="Transcribed_RNA"/>
</dbReference>
<organism evidence="1">
    <name type="scientific">Culex pipiens</name>
    <name type="common">House mosquito</name>
    <dbReference type="NCBI Taxonomy" id="7175"/>
    <lineage>
        <taxon>Eukaryota</taxon>
        <taxon>Metazoa</taxon>
        <taxon>Ecdysozoa</taxon>
        <taxon>Arthropoda</taxon>
        <taxon>Hexapoda</taxon>
        <taxon>Insecta</taxon>
        <taxon>Pterygota</taxon>
        <taxon>Neoptera</taxon>
        <taxon>Endopterygota</taxon>
        <taxon>Diptera</taxon>
        <taxon>Nematocera</taxon>
        <taxon>Culicoidea</taxon>
        <taxon>Culicidae</taxon>
        <taxon>Culicinae</taxon>
        <taxon>Culicini</taxon>
        <taxon>Culex</taxon>
        <taxon>Culex</taxon>
    </lineage>
</organism>
<dbReference type="EMBL" id="HBUE01187910">
    <property type="protein sequence ID" value="CAG6523592.1"/>
    <property type="molecule type" value="Transcribed_RNA"/>
</dbReference>
<evidence type="ECO:0000313" key="1">
    <source>
        <dbReference type="EMBL" id="CAG6523592.1"/>
    </source>
</evidence>
<proteinExistence type="predicted"/>
<name>A0A8D8E377_CULPI</name>
<protein>
    <submittedName>
        <fullName evidence="1">(northern house mosquito) hypothetical protein</fullName>
    </submittedName>
</protein>